<accession>A0ABW7X2B9</accession>
<evidence type="ECO:0000313" key="3">
    <source>
        <dbReference type="Proteomes" id="UP001611415"/>
    </source>
</evidence>
<feature type="signal peptide" evidence="1">
    <location>
        <begin position="1"/>
        <end position="28"/>
    </location>
</feature>
<comment type="caution">
    <text evidence="2">The sequence shown here is derived from an EMBL/GenBank/DDBJ whole genome shotgun (WGS) entry which is preliminary data.</text>
</comment>
<protein>
    <submittedName>
        <fullName evidence="2">Uncharacterized protein</fullName>
    </submittedName>
</protein>
<proteinExistence type="predicted"/>
<dbReference type="Proteomes" id="UP001611415">
    <property type="component" value="Unassembled WGS sequence"/>
</dbReference>
<keyword evidence="1" id="KW-0732">Signal</keyword>
<reference evidence="2 3" key="1">
    <citation type="submission" date="2024-10" db="EMBL/GenBank/DDBJ databases">
        <title>The Natural Products Discovery Center: Release of the First 8490 Sequenced Strains for Exploring Actinobacteria Biosynthetic Diversity.</title>
        <authorList>
            <person name="Kalkreuter E."/>
            <person name="Kautsar S.A."/>
            <person name="Yang D."/>
            <person name="Bader C.D."/>
            <person name="Teijaro C.N."/>
            <person name="Fluegel L."/>
            <person name="Davis C.M."/>
            <person name="Simpson J.R."/>
            <person name="Lauterbach L."/>
            <person name="Steele A.D."/>
            <person name="Gui C."/>
            <person name="Meng S."/>
            <person name="Li G."/>
            <person name="Viehrig K."/>
            <person name="Ye F."/>
            <person name="Su P."/>
            <person name="Kiefer A.F."/>
            <person name="Nichols A."/>
            <person name="Cepeda A.J."/>
            <person name="Yan W."/>
            <person name="Fan B."/>
            <person name="Jiang Y."/>
            <person name="Adhikari A."/>
            <person name="Zheng C.-J."/>
            <person name="Schuster L."/>
            <person name="Cowan T.M."/>
            <person name="Smanski M.J."/>
            <person name="Chevrette M.G."/>
            <person name="De Carvalho L.P.S."/>
            <person name="Shen B."/>
        </authorList>
    </citation>
    <scope>NUCLEOTIDE SEQUENCE [LARGE SCALE GENOMIC DNA]</scope>
    <source>
        <strain evidence="2 3">NPDC019275</strain>
    </source>
</reference>
<keyword evidence="3" id="KW-1185">Reference proteome</keyword>
<name>A0ABW7X2B9_9NOCA</name>
<evidence type="ECO:0000313" key="2">
    <source>
        <dbReference type="EMBL" id="MFI2475255.1"/>
    </source>
</evidence>
<organism evidence="2 3">
    <name type="scientific">Nocardia xishanensis</name>
    <dbReference type="NCBI Taxonomy" id="238964"/>
    <lineage>
        <taxon>Bacteria</taxon>
        <taxon>Bacillati</taxon>
        <taxon>Actinomycetota</taxon>
        <taxon>Actinomycetes</taxon>
        <taxon>Mycobacteriales</taxon>
        <taxon>Nocardiaceae</taxon>
        <taxon>Nocardia</taxon>
    </lineage>
</organism>
<gene>
    <name evidence="2" type="ORF">ACH49W_17920</name>
</gene>
<evidence type="ECO:0000256" key="1">
    <source>
        <dbReference type="SAM" id="SignalP"/>
    </source>
</evidence>
<dbReference type="RefSeq" id="WP_068052695.1">
    <property type="nucleotide sequence ID" value="NZ_JBEYCD010000007.1"/>
</dbReference>
<feature type="chain" id="PRO_5046009604" evidence="1">
    <location>
        <begin position="29"/>
        <end position="130"/>
    </location>
</feature>
<dbReference type="EMBL" id="JBIRYO010000010">
    <property type="protein sequence ID" value="MFI2475255.1"/>
    <property type="molecule type" value="Genomic_DNA"/>
</dbReference>
<sequence>MRFALVSTAALALFTSAAALFGAGTAAAADPVADLDQGRVGARLTHEETVALAGGPAPALITMFVPLDRIGAGLHRDTELFRDQSGGIRATLRQVISESASHPDGSVTIYLNAPWTRNGRILDVYQNWTR</sequence>